<sequence>MKKSFKPIALIILVLLFMTTKTNAQTFKLSFDHHAILVKDLTESSNFYLNIMGLEEIENKTGKSHIRWFSMGGNTSLHVIEDSKHNVPDVKGVHFALHTKDLDGFIKHLKNNNIYFENWPGEPNTTNSRADGVRQIYLKDPNNYWIEVNEN</sequence>
<dbReference type="InterPro" id="IPR037523">
    <property type="entry name" value="VOC_core"/>
</dbReference>
<proteinExistence type="predicted"/>
<feature type="domain" description="VOC" evidence="2">
    <location>
        <begin position="30"/>
        <end position="151"/>
    </location>
</feature>
<protein>
    <submittedName>
        <fullName evidence="3">VOC family protein</fullName>
    </submittedName>
</protein>
<dbReference type="Proteomes" id="UP000829517">
    <property type="component" value="Unassembled WGS sequence"/>
</dbReference>
<accession>A0ABS9J3Q2</accession>
<comment type="caution">
    <text evidence="3">The sequence shown here is derived from an EMBL/GenBank/DDBJ whole genome shotgun (WGS) entry which is preliminary data.</text>
</comment>
<name>A0ABS9J3Q2_9FLAO</name>
<dbReference type="SUPFAM" id="SSF54593">
    <property type="entry name" value="Glyoxalase/Bleomycin resistance protein/Dihydroxybiphenyl dioxygenase"/>
    <property type="match status" value="1"/>
</dbReference>
<gene>
    <name evidence="3" type="ORF">JM658_09515</name>
</gene>
<evidence type="ECO:0000259" key="2">
    <source>
        <dbReference type="PROSITE" id="PS51819"/>
    </source>
</evidence>
<keyword evidence="1" id="KW-0732">Signal</keyword>
<dbReference type="Gene3D" id="3.10.180.10">
    <property type="entry name" value="2,3-Dihydroxybiphenyl 1,2-Dioxygenase, domain 1"/>
    <property type="match status" value="1"/>
</dbReference>
<keyword evidence="4" id="KW-1185">Reference proteome</keyword>
<dbReference type="RefSeq" id="WP_236959026.1">
    <property type="nucleotide sequence ID" value="NZ_JAETXX010000005.1"/>
</dbReference>
<dbReference type="InterPro" id="IPR029068">
    <property type="entry name" value="Glyas_Bleomycin-R_OHBP_Dase"/>
</dbReference>
<feature type="signal peptide" evidence="1">
    <location>
        <begin position="1"/>
        <end position="24"/>
    </location>
</feature>
<organism evidence="3 4">
    <name type="scientific">Joostella atrarenae</name>
    <dbReference type="NCBI Taxonomy" id="679257"/>
    <lineage>
        <taxon>Bacteria</taxon>
        <taxon>Pseudomonadati</taxon>
        <taxon>Bacteroidota</taxon>
        <taxon>Flavobacteriia</taxon>
        <taxon>Flavobacteriales</taxon>
        <taxon>Flavobacteriaceae</taxon>
        <taxon>Joostella</taxon>
    </lineage>
</organism>
<feature type="chain" id="PRO_5045680038" evidence="1">
    <location>
        <begin position="25"/>
        <end position="151"/>
    </location>
</feature>
<reference evidence="3 4" key="1">
    <citation type="submission" date="2021-01" db="EMBL/GenBank/DDBJ databases">
        <title>Genome sequencing of Joostella atrarenae M1-2 (= KCTC 23194).</title>
        <authorList>
            <person name="Zakaria M.R."/>
            <person name="Lam M.Q."/>
            <person name="Chong C.S."/>
        </authorList>
    </citation>
    <scope>NUCLEOTIDE SEQUENCE [LARGE SCALE GENOMIC DNA]</scope>
    <source>
        <strain evidence="3 4">M1-2</strain>
    </source>
</reference>
<dbReference type="CDD" id="cd06587">
    <property type="entry name" value="VOC"/>
    <property type="match status" value="1"/>
</dbReference>
<dbReference type="InterPro" id="IPR004360">
    <property type="entry name" value="Glyas_Fos-R_dOase_dom"/>
</dbReference>
<evidence type="ECO:0000313" key="3">
    <source>
        <dbReference type="EMBL" id="MCF8715060.1"/>
    </source>
</evidence>
<dbReference type="EMBL" id="JAETXX010000005">
    <property type="protein sequence ID" value="MCF8715060.1"/>
    <property type="molecule type" value="Genomic_DNA"/>
</dbReference>
<dbReference type="PROSITE" id="PS51819">
    <property type="entry name" value="VOC"/>
    <property type="match status" value="1"/>
</dbReference>
<evidence type="ECO:0000313" key="4">
    <source>
        <dbReference type="Proteomes" id="UP000829517"/>
    </source>
</evidence>
<dbReference type="Pfam" id="PF00903">
    <property type="entry name" value="Glyoxalase"/>
    <property type="match status" value="1"/>
</dbReference>
<evidence type="ECO:0000256" key="1">
    <source>
        <dbReference type="SAM" id="SignalP"/>
    </source>
</evidence>